<dbReference type="InterPro" id="IPR001452">
    <property type="entry name" value="SH3_domain"/>
</dbReference>
<evidence type="ECO:0000256" key="10">
    <source>
        <dbReference type="SAM" id="MobiDB-lite"/>
    </source>
</evidence>
<dbReference type="HOGENOM" id="CLU_425948_0_0_1"/>
<dbReference type="SUPFAM" id="SSF50044">
    <property type="entry name" value="SH3-domain"/>
    <property type="match status" value="1"/>
</dbReference>
<dbReference type="EMBL" id="JH823220">
    <property type="protein sequence ID" value="EKC28638.1"/>
    <property type="molecule type" value="Genomic_DNA"/>
</dbReference>
<name>K1Q453_MAGGI</name>
<dbReference type="PROSITE" id="PS50002">
    <property type="entry name" value="SH3"/>
    <property type="match status" value="1"/>
</dbReference>
<dbReference type="PANTHER" id="PTHR47437">
    <property type="entry name" value="JNK-INTERACTING PROTEIN 1-LIKE PROTEIN"/>
    <property type="match status" value="1"/>
</dbReference>
<evidence type="ECO:0000256" key="5">
    <source>
        <dbReference type="ARBA" id="ARBA00022443"/>
    </source>
</evidence>
<dbReference type="FunFam" id="2.30.30.40:FF:000032">
    <property type="entry name" value="Putative C-Jun-amino-terminal kinase-interacting protein 2"/>
    <property type="match status" value="1"/>
</dbReference>
<dbReference type="InterPro" id="IPR036028">
    <property type="entry name" value="SH3-like_dom_sf"/>
</dbReference>
<reference evidence="11" key="1">
    <citation type="journal article" date="2012" name="Nature">
        <title>The oyster genome reveals stress adaptation and complexity of shell formation.</title>
        <authorList>
            <person name="Zhang G."/>
            <person name="Fang X."/>
            <person name="Guo X."/>
            <person name="Li L."/>
            <person name="Luo R."/>
            <person name="Xu F."/>
            <person name="Yang P."/>
            <person name="Zhang L."/>
            <person name="Wang X."/>
            <person name="Qi H."/>
            <person name="Xiong Z."/>
            <person name="Que H."/>
            <person name="Xie Y."/>
            <person name="Holland P.W."/>
            <person name="Paps J."/>
            <person name="Zhu Y."/>
            <person name="Wu F."/>
            <person name="Chen Y."/>
            <person name="Wang J."/>
            <person name="Peng C."/>
            <person name="Meng J."/>
            <person name="Yang L."/>
            <person name="Liu J."/>
            <person name="Wen B."/>
            <person name="Zhang N."/>
            <person name="Huang Z."/>
            <person name="Zhu Q."/>
            <person name="Feng Y."/>
            <person name="Mount A."/>
            <person name="Hedgecock D."/>
            <person name="Xu Z."/>
            <person name="Liu Y."/>
            <person name="Domazet-Loso T."/>
            <person name="Du Y."/>
            <person name="Sun X."/>
            <person name="Zhang S."/>
            <person name="Liu B."/>
            <person name="Cheng P."/>
            <person name="Jiang X."/>
            <person name="Li J."/>
            <person name="Fan D."/>
            <person name="Wang W."/>
            <person name="Fu W."/>
            <person name="Wang T."/>
            <person name="Wang B."/>
            <person name="Zhang J."/>
            <person name="Peng Z."/>
            <person name="Li Y."/>
            <person name="Li N."/>
            <person name="Wang J."/>
            <person name="Chen M."/>
            <person name="He Y."/>
            <person name="Tan F."/>
            <person name="Song X."/>
            <person name="Zheng Q."/>
            <person name="Huang R."/>
            <person name="Yang H."/>
            <person name="Du X."/>
            <person name="Chen L."/>
            <person name="Yang M."/>
            <person name="Gaffney P.M."/>
            <person name="Wang S."/>
            <person name="Luo L."/>
            <person name="She Z."/>
            <person name="Ming Y."/>
            <person name="Huang W."/>
            <person name="Zhang S."/>
            <person name="Huang B."/>
            <person name="Zhang Y."/>
            <person name="Qu T."/>
            <person name="Ni P."/>
            <person name="Miao G."/>
            <person name="Wang J."/>
            <person name="Wang Q."/>
            <person name="Steinberg C.E."/>
            <person name="Wang H."/>
            <person name="Li N."/>
            <person name="Qian L."/>
            <person name="Zhang G."/>
            <person name="Li Y."/>
            <person name="Yang H."/>
            <person name="Liu X."/>
            <person name="Wang J."/>
            <person name="Yin Y."/>
            <person name="Wang J."/>
        </authorList>
    </citation>
    <scope>NUCLEOTIDE SEQUENCE [LARGE SCALE GENOMIC DNA]</scope>
    <source>
        <strain evidence="11">05x7-T-G4-1.051#20</strain>
    </source>
</reference>
<dbReference type="GO" id="GO:0005765">
    <property type="term" value="C:lysosomal membrane"/>
    <property type="evidence" value="ECO:0007669"/>
    <property type="project" value="InterPro"/>
</dbReference>
<evidence type="ECO:0000256" key="4">
    <source>
        <dbReference type="ARBA" id="ARBA00009866"/>
    </source>
</evidence>
<sequence length="643" mass="72748">MLKLNCFLRPDYSLRLTHDISPENLPDNPDDYESEIRKEKYILSCLTKRAPSPEVECTKDNGDEKQELSPLQIKQKTLEQLNNVINNQYHGKNSTIAKRPNTLSGCHVVKPVLTKGNRKHRRLPAVPAAQVHTSVVPNQALNTKPVNEKCLADELQEALLRVDTDEVFIDDQPPKRNKVYPKFSKQYLNDLKYVCFNSVSSNTAPCLSSDNVYLSEDSVPDTRPRPQSGHVPRNVRHLSTGSSRLSSSSDVDVEPLSNLDQTIQSQTPLQTKEQKQTIALKEEMSELSASAAVPLTSDDRRRRNSGDDHRKSSSVFGDTNFLDLEVTHRGMHRFIPRHQDEIVIEIGDPIHVFRLDDDLWCEGVNLRTLRRGIFPSMYATDLNFLEESDTDEDGNSHFNMRFLGSVEVSGHKGDDVLCQAINKVALSRRSAKTSPPPPIVSVEISQYGIRMLDKSKLGHETDDHFTHFFALKNISFCGFHPRNERYFGFITKHPKSYRFACHITTAVRSDSASSPGTEKSSFEDKRCKCVCPNVAPNGTILGKSKTWIKDDLDPTSCDCNHVLEENASGEVCALCECQYESRNTTAIKDNLASEAQRPSTVRQRPDMGRQRSVINQVTDVQKRWKDTVQEQRKQIYDNHSLLN</sequence>
<evidence type="ECO:0000256" key="6">
    <source>
        <dbReference type="ARBA" id="ARBA00022490"/>
    </source>
</evidence>
<comment type="subcellular location">
    <subcellularLocation>
        <location evidence="2">Cytoplasm</location>
    </subcellularLocation>
    <subcellularLocation>
        <location evidence="1">Membrane</location>
    </subcellularLocation>
</comment>
<evidence type="ECO:0000256" key="3">
    <source>
        <dbReference type="ARBA" id="ARBA00007264"/>
    </source>
</evidence>
<accession>K1Q453</accession>
<dbReference type="CDD" id="cd11801">
    <property type="entry name" value="SH3_JIP1_like"/>
    <property type="match status" value="1"/>
</dbReference>
<dbReference type="SMART" id="SM00326">
    <property type="entry name" value="SH3"/>
    <property type="match status" value="1"/>
</dbReference>
<comment type="similarity">
    <text evidence="3">Belongs to the TMEM9 family.</text>
</comment>
<keyword evidence="6" id="KW-0963">Cytoplasm</keyword>
<dbReference type="Pfam" id="PF00018">
    <property type="entry name" value="SH3_1"/>
    <property type="match status" value="1"/>
</dbReference>
<evidence type="ECO:0000256" key="2">
    <source>
        <dbReference type="ARBA" id="ARBA00004496"/>
    </source>
</evidence>
<evidence type="ECO:0000256" key="7">
    <source>
        <dbReference type="ARBA" id="ARBA00022692"/>
    </source>
</evidence>
<feature type="compositionally biased region" description="Basic and acidic residues" evidence="10">
    <location>
        <begin position="297"/>
        <end position="311"/>
    </location>
</feature>
<keyword evidence="5" id="KW-0728">SH3 domain</keyword>
<gene>
    <name evidence="11" type="ORF">CGI_10025156</name>
</gene>
<evidence type="ECO:0000256" key="8">
    <source>
        <dbReference type="ARBA" id="ARBA00022989"/>
    </source>
</evidence>
<dbReference type="Gene3D" id="2.30.29.30">
    <property type="entry name" value="Pleckstrin-homology domain (PH domain)/Phosphotyrosine-binding domain (PTB)"/>
    <property type="match status" value="1"/>
</dbReference>
<dbReference type="Pfam" id="PF05434">
    <property type="entry name" value="Tmemb_9"/>
    <property type="match status" value="1"/>
</dbReference>
<dbReference type="SUPFAM" id="SSF50729">
    <property type="entry name" value="PH domain-like"/>
    <property type="match status" value="1"/>
</dbReference>
<dbReference type="PROSITE" id="PS01179">
    <property type="entry name" value="PID"/>
    <property type="match status" value="1"/>
</dbReference>
<protein>
    <submittedName>
        <fullName evidence="11">JNK-interacting protein 1</fullName>
    </submittedName>
</protein>
<dbReference type="InterPro" id="IPR011993">
    <property type="entry name" value="PH-like_dom_sf"/>
</dbReference>
<dbReference type="GO" id="GO:0005078">
    <property type="term" value="F:MAP-kinase scaffold activity"/>
    <property type="evidence" value="ECO:0007669"/>
    <property type="project" value="TreeGrafter"/>
</dbReference>
<dbReference type="AlphaFoldDB" id="K1Q453"/>
<evidence type="ECO:0000313" key="11">
    <source>
        <dbReference type="EMBL" id="EKC28638.1"/>
    </source>
</evidence>
<feature type="region of interest" description="Disordered" evidence="10">
    <location>
        <begin position="289"/>
        <end position="314"/>
    </location>
</feature>
<evidence type="ECO:0000256" key="1">
    <source>
        <dbReference type="ARBA" id="ARBA00004370"/>
    </source>
</evidence>
<dbReference type="InterPro" id="IPR006020">
    <property type="entry name" value="PTB/PI_dom"/>
</dbReference>
<dbReference type="InterPro" id="IPR008853">
    <property type="entry name" value="TMEM9/TMEM9B"/>
</dbReference>
<organism evidence="11">
    <name type="scientific">Magallana gigas</name>
    <name type="common">Pacific oyster</name>
    <name type="synonym">Crassostrea gigas</name>
    <dbReference type="NCBI Taxonomy" id="29159"/>
    <lineage>
        <taxon>Eukaryota</taxon>
        <taxon>Metazoa</taxon>
        <taxon>Spiralia</taxon>
        <taxon>Lophotrochozoa</taxon>
        <taxon>Mollusca</taxon>
        <taxon>Bivalvia</taxon>
        <taxon>Autobranchia</taxon>
        <taxon>Pteriomorphia</taxon>
        <taxon>Ostreida</taxon>
        <taxon>Ostreoidea</taxon>
        <taxon>Ostreidae</taxon>
        <taxon>Magallana</taxon>
    </lineage>
</organism>
<dbReference type="GO" id="GO:0046328">
    <property type="term" value="P:regulation of JNK cascade"/>
    <property type="evidence" value="ECO:0007669"/>
    <property type="project" value="InterPro"/>
</dbReference>
<dbReference type="InterPro" id="IPR047178">
    <property type="entry name" value="JIP1_scaffold"/>
</dbReference>
<comment type="similarity">
    <text evidence="4">Belongs to the JIP scaffold family.</text>
</comment>
<keyword evidence="7" id="KW-0812">Transmembrane</keyword>
<proteinExistence type="inferred from homology"/>
<dbReference type="GO" id="GO:0008432">
    <property type="term" value="F:JUN kinase binding"/>
    <property type="evidence" value="ECO:0007669"/>
    <property type="project" value="TreeGrafter"/>
</dbReference>
<feature type="compositionally biased region" description="Low complexity" evidence="10">
    <location>
        <begin position="239"/>
        <end position="249"/>
    </location>
</feature>
<dbReference type="GO" id="GO:0007254">
    <property type="term" value="P:JNK cascade"/>
    <property type="evidence" value="ECO:0007669"/>
    <property type="project" value="TreeGrafter"/>
</dbReference>
<feature type="region of interest" description="Disordered" evidence="10">
    <location>
        <begin position="216"/>
        <end position="253"/>
    </location>
</feature>
<evidence type="ECO:0000256" key="9">
    <source>
        <dbReference type="ARBA" id="ARBA00023136"/>
    </source>
</evidence>
<keyword evidence="8" id="KW-1133">Transmembrane helix</keyword>
<dbReference type="Gene3D" id="2.30.30.40">
    <property type="entry name" value="SH3 Domains"/>
    <property type="match status" value="1"/>
</dbReference>
<dbReference type="PANTHER" id="PTHR47437:SF4">
    <property type="entry name" value="JNK-INTERACTING PROTEIN 1-LIKE PROTEIN"/>
    <property type="match status" value="1"/>
</dbReference>
<dbReference type="InParanoid" id="K1Q453"/>
<dbReference type="Pfam" id="PF00640">
    <property type="entry name" value="PID"/>
    <property type="match status" value="1"/>
</dbReference>
<dbReference type="SMART" id="SM00462">
    <property type="entry name" value="PTB"/>
    <property type="match status" value="1"/>
</dbReference>
<keyword evidence="9" id="KW-0472">Membrane</keyword>